<dbReference type="Gene3D" id="2.40.320.10">
    <property type="entry name" value="Hypothetical Protein Pfu-838710-001"/>
    <property type="match status" value="1"/>
</dbReference>
<dbReference type="CDD" id="cd07890">
    <property type="entry name" value="CYTH-like_AC_IV-like"/>
    <property type="match status" value="1"/>
</dbReference>
<dbReference type="InterPro" id="IPR023577">
    <property type="entry name" value="CYTH_domain"/>
</dbReference>
<dbReference type="Pfam" id="PF01928">
    <property type="entry name" value="CYTH"/>
    <property type="match status" value="1"/>
</dbReference>
<feature type="domain" description="CYTH" evidence="1">
    <location>
        <begin position="1"/>
        <end position="172"/>
    </location>
</feature>
<dbReference type="AlphaFoldDB" id="A0A2H0RJZ1"/>
<sequence length="181" mass="20931">MKEVETKVLDIDEGVVRSRLKELGAELVADGRLKVWWYGVPGFGPEDQPWRLRVRTGHGKNEVTWKGKAVTIPGALTRSVEEIELSVDDPEVMGNVFIKIGLFLGAYQEKDRTSWKYKDWHFDLDKYPGVPPFLEIEGQSEEHIKEGMDLLGISGNRTWTTGERRLVEQVYDLDWHQMRFQ</sequence>
<dbReference type="EMBL" id="PCYL01000028">
    <property type="protein sequence ID" value="PIR46813.1"/>
    <property type="molecule type" value="Genomic_DNA"/>
</dbReference>
<name>A0A2H0RJZ1_9BACT</name>
<accession>A0A2H0RJZ1</accession>
<dbReference type="SUPFAM" id="SSF55154">
    <property type="entry name" value="CYTH-like phosphatases"/>
    <property type="match status" value="1"/>
</dbReference>
<proteinExistence type="predicted"/>
<gene>
    <name evidence="2" type="ORF">COV07_02420</name>
</gene>
<dbReference type="InterPro" id="IPR008173">
    <property type="entry name" value="Adenylyl_cyclase_CyaB"/>
</dbReference>
<dbReference type="Proteomes" id="UP000230833">
    <property type="component" value="Unassembled WGS sequence"/>
</dbReference>
<evidence type="ECO:0000313" key="2">
    <source>
        <dbReference type="EMBL" id="PIR46813.1"/>
    </source>
</evidence>
<organism evidence="2 3">
    <name type="scientific">Candidatus Vogelbacteria bacterium CG10_big_fil_rev_8_21_14_0_10_45_14</name>
    <dbReference type="NCBI Taxonomy" id="1975042"/>
    <lineage>
        <taxon>Bacteria</taxon>
        <taxon>Candidatus Vogeliibacteriota</taxon>
    </lineage>
</organism>
<dbReference type="PROSITE" id="PS51707">
    <property type="entry name" value="CYTH"/>
    <property type="match status" value="1"/>
</dbReference>
<reference evidence="2 3" key="1">
    <citation type="submission" date="2017-09" db="EMBL/GenBank/DDBJ databases">
        <title>Depth-based differentiation of microbial function through sediment-hosted aquifers and enrichment of novel symbionts in the deep terrestrial subsurface.</title>
        <authorList>
            <person name="Probst A.J."/>
            <person name="Ladd B."/>
            <person name="Jarett J.K."/>
            <person name="Geller-Mcgrath D.E."/>
            <person name="Sieber C.M."/>
            <person name="Emerson J.B."/>
            <person name="Anantharaman K."/>
            <person name="Thomas B.C."/>
            <person name="Malmstrom R."/>
            <person name="Stieglmeier M."/>
            <person name="Klingl A."/>
            <person name="Woyke T."/>
            <person name="Ryan C.M."/>
            <person name="Banfield J.F."/>
        </authorList>
    </citation>
    <scope>NUCLEOTIDE SEQUENCE [LARGE SCALE GENOMIC DNA]</scope>
    <source>
        <strain evidence="2">CG10_big_fil_rev_8_21_14_0_10_45_14</strain>
    </source>
</reference>
<dbReference type="InterPro" id="IPR033469">
    <property type="entry name" value="CYTH-like_dom_sf"/>
</dbReference>
<protein>
    <recommendedName>
        <fullName evidence="1">CYTH domain-containing protein</fullName>
    </recommendedName>
</protein>
<comment type="caution">
    <text evidence="2">The sequence shown here is derived from an EMBL/GenBank/DDBJ whole genome shotgun (WGS) entry which is preliminary data.</text>
</comment>
<evidence type="ECO:0000259" key="1">
    <source>
        <dbReference type="PROSITE" id="PS51707"/>
    </source>
</evidence>
<evidence type="ECO:0000313" key="3">
    <source>
        <dbReference type="Proteomes" id="UP000230833"/>
    </source>
</evidence>